<dbReference type="InterPro" id="IPR018060">
    <property type="entry name" value="HTH_AraC"/>
</dbReference>
<dbReference type="InterPro" id="IPR029062">
    <property type="entry name" value="Class_I_gatase-like"/>
</dbReference>
<sequence length="315" mass="32891">MSKSAPRCVVIVLPSQVQLMDVAGPAQVFVSAAEAGGRYSVCYVADPGPEPEPTGGVPAGGVPAHQGLMLSAGTKWPDLRPGDLLLVPGWQTSATGAGLTAAALQRISEHWQSGGHVASVCAGALALADAGVLSGQRATTHHDVIDQLARFPETTVLRDVLYTCSDRLHTSAGVASGIDLALHLVAHDHGPALAARVARTLVVPAWRPGAAPQVSVLLRHRDHLSDLTHRAQDILDDPSRPAESLDRLAARLGVSGRTLARHFTRATGLTPAGYAAAVRREHAAQLQSQGWTQQAAAAAVGYADARSLRQRSAQR</sequence>
<dbReference type="PANTHER" id="PTHR43130">
    <property type="entry name" value="ARAC-FAMILY TRANSCRIPTIONAL REGULATOR"/>
    <property type="match status" value="1"/>
</dbReference>
<reference evidence="4 5" key="1">
    <citation type="submission" date="2020-05" db="EMBL/GenBank/DDBJ databases">
        <title>Nakamurella sp. DB0629 isolated from air conditioner.</title>
        <authorList>
            <person name="Kim D.H."/>
            <person name="Kim D.-U."/>
        </authorList>
    </citation>
    <scope>NUCLEOTIDE SEQUENCE [LARGE SCALE GENOMIC DNA]</scope>
    <source>
        <strain evidence="4 5">DB0629</strain>
    </source>
</reference>
<dbReference type="InterPro" id="IPR052158">
    <property type="entry name" value="INH-QAR"/>
</dbReference>
<dbReference type="EMBL" id="JABEND010000001">
    <property type="protein sequence ID" value="NNG34256.1"/>
    <property type="molecule type" value="Genomic_DNA"/>
</dbReference>
<dbReference type="GO" id="GO:0043565">
    <property type="term" value="F:sequence-specific DNA binding"/>
    <property type="evidence" value="ECO:0007669"/>
    <property type="project" value="InterPro"/>
</dbReference>
<dbReference type="SUPFAM" id="SSF46689">
    <property type="entry name" value="Homeodomain-like"/>
    <property type="match status" value="1"/>
</dbReference>
<dbReference type="InterPro" id="IPR002818">
    <property type="entry name" value="DJ-1/PfpI"/>
</dbReference>
<dbReference type="Proteomes" id="UP000562984">
    <property type="component" value="Unassembled WGS sequence"/>
</dbReference>
<dbReference type="AlphaFoldDB" id="A0A849A3J9"/>
<name>A0A849A3J9_9ACTN</name>
<organism evidence="4 5">
    <name type="scientific">Nakamurella aerolata</name>
    <dbReference type="NCBI Taxonomy" id="1656892"/>
    <lineage>
        <taxon>Bacteria</taxon>
        <taxon>Bacillati</taxon>
        <taxon>Actinomycetota</taxon>
        <taxon>Actinomycetes</taxon>
        <taxon>Nakamurellales</taxon>
        <taxon>Nakamurellaceae</taxon>
        <taxon>Nakamurella</taxon>
    </lineage>
</organism>
<dbReference type="SUPFAM" id="SSF52317">
    <property type="entry name" value="Class I glutamine amidotransferase-like"/>
    <property type="match status" value="1"/>
</dbReference>
<dbReference type="Pfam" id="PF01965">
    <property type="entry name" value="DJ-1_PfpI"/>
    <property type="match status" value="1"/>
</dbReference>
<comment type="caution">
    <text evidence="4">The sequence shown here is derived from an EMBL/GenBank/DDBJ whole genome shotgun (WGS) entry which is preliminary data.</text>
</comment>
<evidence type="ECO:0000259" key="3">
    <source>
        <dbReference type="PROSITE" id="PS01124"/>
    </source>
</evidence>
<dbReference type="SMART" id="SM00342">
    <property type="entry name" value="HTH_ARAC"/>
    <property type="match status" value="1"/>
</dbReference>
<dbReference type="RefSeq" id="WP_171197924.1">
    <property type="nucleotide sequence ID" value="NZ_JABEND010000001.1"/>
</dbReference>
<dbReference type="Pfam" id="PF12833">
    <property type="entry name" value="HTH_18"/>
    <property type="match status" value="1"/>
</dbReference>
<accession>A0A849A3J9</accession>
<dbReference type="Gene3D" id="3.40.50.880">
    <property type="match status" value="1"/>
</dbReference>
<evidence type="ECO:0000256" key="1">
    <source>
        <dbReference type="ARBA" id="ARBA00023015"/>
    </source>
</evidence>
<dbReference type="InterPro" id="IPR009057">
    <property type="entry name" value="Homeodomain-like_sf"/>
</dbReference>
<proteinExistence type="predicted"/>
<keyword evidence="1" id="KW-0805">Transcription regulation</keyword>
<dbReference type="Gene3D" id="1.10.10.60">
    <property type="entry name" value="Homeodomain-like"/>
    <property type="match status" value="1"/>
</dbReference>
<keyword evidence="2" id="KW-0804">Transcription</keyword>
<keyword evidence="5" id="KW-1185">Reference proteome</keyword>
<evidence type="ECO:0000313" key="5">
    <source>
        <dbReference type="Proteomes" id="UP000562984"/>
    </source>
</evidence>
<dbReference type="GO" id="GO:0003700">
    <property type="term" value="F:DNA-binding transcription factor activity"/>
    <property type="evidence" value="ECO:0007669"/>
    <property type="project" value="InterPro"/>
</dbReference>
<protein>
    <submittedName>
        <fullName evidence="4">Helix-turn-helix domain-containing protein</fullName>
    </submittedName>
</protein>
<gene>
    <name evidence="4" type="ORF">HKD39_00675</name>
</gene>
<dbReference type="PANTHER" id="PTHR43130:SF3">
    <property type="entry name" value="HTH-TYPE TRANSCRIPTIONAL REGULATOR RV1931C"/>
    <property type="match status" value="1"/>
</dbReference>
<dbReference type="PROSITE" id="PS01124">
    <property type="entry name" value="HTH_ARAC_FAMILY_2"/>
    <property type="match status" value="1"/>
</dbReference>
<evidence type="ECO:0000313" key="4">
    <source>
        <dbReference type="EMBL" id="NNG34256.1"/>
    </source>
</evidence>
<feature type="domain" description="HTH araC/xylS-type" evidence="3">
    <location>
        <begin position="229"/>
        <end position="315"/>
    </location>
</feature>
<evidence type="ECO:0000256" key="2">
    <source>
        <dbReference type="ARBA" id="ARBA00023163"/>
    </source>
</evidence>